<dbReference type="GO" id="GO:0004519">
    <property type="term" value="F:endonuclease activity"/>
    <property type="evidence" value="ECO:0007669"/>
    <property type="project" value="UniProtKB-KW"/>
</dbReference>
<keyword evidence="2" id="KW-0540">Nuclease</keyword>
<name>A0ABR6XDC0_9BURK</name>
<dbReference type="EMBL" id="JACOFT010000002">
    <property type="protein sequence ID" value="MBC3810907.1"/>
    <property type="molecule type" value="Genomic_DNA"/>
</dbReference>
<proteinExistence type="predicted"/>
<accession>A0ABR6XDC0</accession>
<evidence type="ECO:0000259" key="1">
    <source>
        <dbReference type="Pfam" id="PF13391"/>
    </source>
</evidence>
<keyword evidence="3" id="KW-1185">Reference proteome</keyword>
<keyword evidence="2" id="KW-0378">Hydrolase</keyword>
<keyword evidence="2" id="KW-0255">Endonuclease</keyword>
<sequence>MLNSIEIELALKAEGFTLEVDNAHAGGYRNAEGLLVFVKRYKEFKTDPKTPMYKQPLVLRWSIKSSPLFTKLQECVGSSNLLYVNHNMRGFEEPESGRKQNGVAVDVESISHLKKIINVLSGRQDVPQSSYEDITLLSSFLETLPETTRKSIVDARLGQGIFRADLINYWKSCAVTGCAIQKLLRASHIKPWRSANNIERLDHFNGLLLSPNLDLAFDQGFISFDDKGNVLIKSDILDQDSLSKLGIHHNMKLRKCENRHQTYLAEHRRIHQF</sequence>
<organism evidence="2 3">
    <name type="scientific">Undibacterium aquatile</name>
    <dbReference type="NCBI Taxonomy" id="1537398"/>
    <lineage>
        <taxon>Bacteria</taxon>
        <taxon>Pseudomonadati</taxon>
        <taxon>Pseudomonadota</taxon>
        <taxon>Betaproteobacteria</taxon>
        <taxon>Burkholderiales</taxon>
        <taxon>Oxalobacteraceae</taxon>
        <taxon>Undibacterium</taxon>
    </lineage>
</organism>
<evidence type="ECO:0000313" key="2">
    <source>
        <dbReference type="EMBL" id="MBC3810907.1"/>
    </source>
</evidence>
<comment type="caution">
    <text evidence="2">The sequence shown here is derived from an EMBL/GenBank/DDBJ whole genome shotgun (WGS) entry which is preliminary data.</text>
</comment>
<protein>
    <submittedName>
        <fullName evidence="2">HNH endonuclease</fullName>
    </submittedName>
</protein>
<feature type="domain" description="HNH nuclease" evidence="1">
    <location>
        <begin position="173"/>
        <end position="225"/>
    </location>
</feature>
<dbReference type="Pfam" id="PF13391">
    <property type="entry name" value="HNH_2"/>
    <property type="match status" value="1"/>
</dbReference>
<dbReference type="Proteomes" id="UP000637632">
    <property type="component" value="Unassembled WGS sequence"/>
</dbReference>
<evidence type="ECO:0000313" key="3">
    <source>
        <dbReference type="Proteomes" id="UP000637632"/>
    </source>
</evidence>
<reference evidence="2 3" key="1">
    <citation type="submission" date="2020-08" db="EMBL/GenBank/DDBJ databases">
        <title>Novel species isolated from subtropical streams in China.</title>
        <authorList>
            <person name="Lu H."/>
        </authorList>
    </citation>
    <scope>NUCLEOTIDE SEQUENCE [LARGE SCALE GENOMIC DNA]</scope>
    <source>
        <strain evidence="2 3">CCTCC AB 2015119</strain>
    </source>
</reference>
<dbReference type="InterPro" id="IPR003615">
    <property type="entry name" value="HNH_nuc"/>
</dbReference>
<dbReference type="RefSeq" id="WP_190477976.1">
    <property type="nucleotide sequence ID" value="NZ_JACOFT010000002.1"/>
</dbReference>
<gene>
    <name evidence="2" type="ORF">H8K26_05585</name>
</gene>